<gene>
    <name evidence="2" type="ORF">Tci_652459</name>
</gene>
<evidence type="ECO:0000256" key="1">
    <source>
        <dbReference type="SAM" id="MobiDB-lite"/>
    </source>
</evidence>
<sequence length="487" mass="55272">MCELCGNDLRDGFCSLCNSRNSCVYDPNPNSFDSSSDSCHPPHPTYETYSYNSYGNDSYFSYDCQPQFPLNYESKPGYIENYNSYPYDSSSLPQELCCENCRVTHEDYHCQPPQYTVNHPIFNAYNNFLDSQNELTIAENKIMEQMTSLTSMCGMARQIIQKKQEEKRIEEEQAANARYWKIPAFCDDDDDYNSAITPNEPVDSLSMGDEHLDTIPVTKSDEFIKSCVENLVPNPSESEGENGCDVLACFTTFSNVLFDAEYEFDSNQHHFNVESDLLESMLNRDSSIISSSSKIDSLLDEFAGELTLLKSIPPGIDETDCYPEEESRLTKRLLYDNSSPLPPEEFVSENSNTETESFSPSPIPVEDNDSRMEEINLFLTPDNPMSSNIKDDDYDSERDILIREELLDNYSLSLPENESFRFDIPLFSRPPAKPPDGNTGILNIKMMGDISEQKVPMPGLMITLVSNQEKSPDLLSHRGLEIFQLSA</sequence>
<reference evidence="2" key="1">
    <citation type="journal article" date="2019" name="Sci. Rep.">
        <title>Draft genome of Tanacetum cinerariifolium, the natural source of mosquito coil.</title>
        <authorList>
            <person name="Yamashiro T."/>
            <person name="Shiraishi A."/>
            <person name="Satake H."/>
            <person name="Nakayama K."/>
        </authorList>
    </citation>
    <scope>NUCLEOTIDE SEQUENCE</scope>
</reference>
<feature type="region of interest" description="Disordered" evidence="1">
    <location>
        <begin position="339"/>
        <end position="367"/>
    </location>
</feature>
<evidence type="ECO:0000313" key="2">
    <source>
        <dbReference type="EMBL" id="GFA80487.1"/>
    </source>
</evidence>
<evidence type="ECO:0008006" key="3">
    <source>
        <dbReference type="Google" id="ProtNLM"/>
    </source>
</evidence>
<name>A0A699K8G4_TANCI</name>
<proteinExistence type="predicted"/>
<feature type="compositionally biased region" description="Low complexity" evidence="1">
    <location>
        <begin position="344"/>
        <end position="360"/>
    </location>
</feature>
<dbReference type="EMBL" id="BKCJ010491272">
    <property type="protein sequence ID" value="GFA80487.1"/>
    <property type="molecule type" value="Genomic_DNA"/>
</dbReference>
<dbReference type="AlphaFoldDB" id="A0A699K8G4"/>
<accession>A0A699K8G4</accession>
<organism evidence="2">
    <name type="scientific">Tanacetum cinerariifolium</name>
    <name type="common">Dalmatian daisy</name>
    <name type="synonym">Chrysanthemum cinerariifolium</name>
    <dbReference type="NCBI Taxonomy" id="118510"/>
    <lineage>
        <taxon>Eukaryota</taxon>
        <taxon>Viridiplantae</taxon>
        <taxon>Streptophyta</taxon>
        <taxon>Embryophyta</taxon>
        <taxon>Tracheophyta</taxon>
        <taxon>Spermatophyta</taxon>
        <taxon>Magnoliopsida</taxon>
        <taxon>eudicotyledons</taxon>
        <taxon>Gunneridae</taxon>
        <taxon>Pentapetalae</taxon>
        <taxon>asterids</taxon>
        <taxon>campanulids</taxon>
        <taxon>Asterales</taxon>
        <taxon>Asteraceae</taxon>
        <taxon>Asteroideae</taxon>
        <taxon>Anthemideae</taxon>
        <taxon>Anthemidinae</taxon>
        <taxon>Tanacetum</taxon>
    </lineage>
</organism>
<comment type="caution">
    <text evidence="2">The sequence shown here is derived from an EMBL/GenBank/DDBJ whole genome shotgun (WGS) entry which is preliminary data.</text>
</comment>
<protein>
    <recommendedName>
        <fullName evidence="3">Pre-mRNA splicing Prp18-interacting factor</fullName>
    </recommendedName>
</protein>